<dbReference type="SUPFAM" id="SSF54001">
    <property type="entry name" value="Cysteine proteinases"/>
    <property type="match status" value="1"/>
</dbReference>
<comment type="function">
    <text evidence="17">The muscle-specific isoform (USP25m) may have a role in the regulation of muscular differentiation and function.</text>
</comment>
<dbReference type="GO" id="GO:0005829">
    <property type="term" value="C:cytosol"/>
    <property type="evidence" value="ECO:0007669"/>
    <property type="project" value="TreeGrafter"/>
</dbReference>
<evidence type="ECO:0000256" key="15">
    <source>
        <dbReference type="ARBA" id="ARBA00023054"/>
    </source>
</evidence>
<evidence type="ECO:0000256" key="2">
    <source>
        <dbReference type="ARBA" id="ARBA00004123"/>
    </source>
</evidence>
<evidence type="ECO:0000256" key="4">
    <source>
        <dbReference type="ARBA" id="ARBA00009085"/>
    </source>
</evidence>
<feature type="region of interest" description="Disordered" evidence="23">
    <location>
        <begin position="721"/>
        <end position="813"/>
    </location>
</feature>
<dbReference type="Pfam" id="PF00443">
    <property type="entry name" value="UCH"/>
    <property type="match status" value="1"/>
</dbReference>
<dbReference type="CDD" id="cd20486">
    <property type="entry name" value="USP25_C"/>
    <property type="match status" value="1"/>
</dbReference>
<dbReference type="PANTHER" id="PTHR24006">
    <property type="entry name" value="UBIQUITIN CARBOXYL-TERMINAL HYDROLASE"/>
    <property type="match status" value="1"/>
</dbReference>
<dbReference type="Gene3D" id="3.90.70.10">
    <property type="entry name" value="Cysteine proteinases"/>
    <property type="match status" value="1"/>
</dbReference>
<dbReference type="InterPro" id="IPR018200">
    <property type="entry name" value="USP_CS"/>
</dbReference>
<keyword evidence="9" id="KW-0645">Protease</keyword>
<dbReference type="SMART" id="SM00726">
    <property type="entry name" value="UIM"/>
    <property type="match status" value="3"/>
</dbReference>
<dbReference type="GeneTree" id="ENSGT00940000157962"/>
<keyword evidence="13" id="KW-0788">Thiol protease</keyword>
<dbReference type="FunFam" id="3.90.70.10:FF:000004">
    <property type="entry name" value="Putative ubiquitin carboxyl-terminal hydrolase 25"/>
    <property type="match status" value="1"/>
</dbReference>
<comment type="subcellular location">
    <subcellularLocation>
        <location evidence="3">Cytoplasm</location>
    </subcellularLocation>
    <subcellularLocation>
        <location evidence="2">Nucleus</location>
    </subcellularLocation>
</comment>
<keyword evidence="14" id="KW-0832">Ubl conjugation</keyword>
<evidence type="ECO:0000256" key="10">
    <source>
        <dbReference type="ARBA" id="ARBA00022737"/>
    </source>
</evidence>
<dbReference type="GO" id="GO:0005634">
    <property type="term" value="C:nucleus"/>
    <property type="evidence" value="ECO:0007669"/>
    <property type="project" value="UniProtKB-SubCell"/>
</dbReference>
<evidence type="ECO:0000256" key="11">
    <source>
        <dbReference type="ARBA" id="ARBA00022786"/>
    </source>
</evidence>
<dbReference type="InterPro" id="IPR038765">
    <property type="entry name" value="Papain-like_cys_pep_sf"/>
</dbReference>
<dbReference type="InterPro" id="IPR054109">
    <property type="entry name" value="UBA_8"/>
</dbReference>
<evidence type="ECO:0000256" key="22">
    <source>
        <dbReference type="ARBA" id="ARBA00082178"/>
    </source>
</evidence>
<dbReference type="CDD" id="cd14354">
    <property type="entry name" value="UBA_UBP25"/>
    <property type="match status" value="1"/>
</dbReference>
<dbReference type="PROSITE" id="PS50235">
    <property type="entry name" value="USP_3"/>
    <property type="match status" value="1"/>
</dbReference>
<evidence type="ECO:0000256" key="6">
    <source>
        <dbReference type="ARBA" id="ARBA00022490"/>
    </source>
</evidence>
<dbReference type="CDD" id="cd02665">
    <property type="entry name" value="Peptidase_C19I"/>
    <property type="match status" value="1"/>
</dbReference>
<feature type="region of interest" description="Disordered" evidence="23">
    <location>
        <begin position="456"/>
        <end position="505"/>
    </location>
</feature>
<proteinExistence type="inferred from homology"/>
<feature type="compositionally biased region" description="Low complexity" evidence="23">
    <location>
        <begin position="721"/>
        <end position="739"/>
    </location>
</feature>
<gene>
    <name evidence="25" type="primary">usp25</name>
</gene>
<dbReference type="Pfam" id="PF22566">
    <property type="entry name" value="UBA_8"/>
    <property type="match status" value="1"/>
</dbReference>
<evidence type="ECO:0000259" key="24">
    <source>
        <dbReference type="PROSITE" id="PS50235"/>
    </source>
</evidence>
<evidence type="ECO:0000256" key="8">
    <source>
        <dbReference type="ARBA" id="ARBA00022553"/>
    </source>
</evidence>
<evidence type="ECO:0000313" key="26">
    <source>
        <dbReference type="Proteomes" id="UP000694558"/>
    </source>
</evidence>
<keyword evidence="7" id="KW-1017">Isopeptide bond</keyword>
<dbReference type="SUPFAM" id="SSF46934">
    <property type="entry name" value="UBA-like"/>
    <property type="match status" value="1"/>
</dbReference>
<keyword evidence="16" id="KW-0539">Nucleus</keyword>
<keyword evidence="10" id="KW-0677">Repeat</keyword>
<keyword evidence="8" id="KW-0597">Phosphoprotein</keyword>
<keyword evidence="11" id="KW-0833">Ubl conjugation pathway</keyword>
<dbReference type="Gene3D" id="1.10.8.10">
    <property type="entry name" value="DNA helicase RuvA subunit, C-terminal domain"/>
    <property type="match status" value="1"/>
</dbReference>
<evidence type="ECO:0000256" key="13">
    <source>
        <dbReference type="ARBA" id="ARBA00022807"/>
    </source>
</evidence>
<dbReference type="InterPro" id="IPR009060">
    <property type="entry name" value="UBA-like_sf"/>
</dbReference>
<feature type="compositionally biased region" description="Polar residues" evidence="23">
    <location>
        <begin position="787"/>
        <end position="800"/>
    </location>
</feature>
<dbReference type="Pfam" id="PF21909">
    <property type="entry name" value="USP_UIM_N"/>
    <property type="match status" value="1"/>
</dbReference>
<dbReference type="PANTHER" id="PTHR24006:SF666">
    <property type="entry name" value="UBIQUITIN CARBOXYL-TERMINAL HYDROLASE 25"/>
    <property type="match status" value="1"/>
</dbReference>
<dbReference type="PROSITE" id="PS50330">
    <property type="entry name" value="UIM"/>
    <property type="match status" value="1"/>
</dbReference>
<dbReference type="EC" id="3.4.19.12" evidence="5"/>
<dbReference type="InterPro" id="IPR054108">
    <property type="entry name" value="USP25/28_UIM"/>
</dbReference>
<evidence type="ECO:0000256" key="23">
    <source>
        <dbReference type="SAM" id="MobiDB-lite"/>
    </source>
</evidence>
<evidence type="ECO:0000256" key="18">
    <source>
        <dbReference type="ARBA" id="ARBA00062193"/>
    </source>
</evidence>
<dbReference type="GO" id="GO:0004843">
    <property type="term" value="F:cysteine-type deubiquitinase activity"/>
    <property type="evidence" value="ECO:0007669"/>
    <property type="project" value="UniProtKB-EC"/>
</dbReference>
<comment type="similarity">
    <text evidence="4">Belongs to the peptidase C19 family.</text>
</comment>
<evidence type="ECO:0000256" key="12">
    <source>
        <dbReference type="ARBA" id="ARBA00022801"/>
    </source>
</evidence>
<dbReference type="InterPro" id="IPR050164">
    <property type="entry name" value="Peptidase_C19"/>
</dbReference>
<dbReference type="AlphaFoldDB" id="A0A8D3DF05"/>
<evidence type="ECO:0000256" key="17">
    <source>
        <dbReference type="ARBA" id="ARBA00053306"/>
    </source>
</evidence>
<dbReference type="InterPro" id="IPR001394">
    <property type="entry name" value="Peptidase_C19_UCH"/>
</dbReference>
<evidence type="ECO:0000313" key="25">
    <source>
        <dbReference type="Ensembl" id="ENSSMAP00000058114.1"/>
    </source>
</evidence>
<keyword evidence="6" id="KW-0963">Cytoplasm</keyword>
<evidence type="ECO:0000256" key="21">
    <source>
        <dbReference type="ARBA" id="ARBA00078773"/>
    </source>
</evidence>
<protein>
    <recommendedName>
        <fullName evidence="19">Ubiquitin carboxyl-terminal hydrolase 25</fullName>
        <ecNumber evidence="5">3.4.19.12</ecNumber>
    </recommendedName>
    <alternativeName>
        <fullName evidence="22">Deubiquitinating enzyme 25</fullName>
    </alternativeName>
    <alternativeName>
        <fullName evidence="20">Ubiquitin thioesterase 25</fullName>
    </alternativeName>
    <alternativeName>
        <fullName evidence="21">Ubiquitin-specific-processing protease 25</fullName>
    </alternativeName>
</protein>
<keyword evidence="12" id="KW-0378">Hydrolase</keyword>
<comment type="subunit">
    <text evidence="18">Homotetramer, inhibited form. Homodimer, active form. Interacts with ACTA1 (via its C-terminus); the interaction occurs for all isoforms but is strongest for isoform USP25m in muscle differentiating cells. Interacts (isoform USP25m only) with MYBPC1; the interaction prevents proteasomal degradation of MYBPC1. Interacts (isoform USP25m only) with FLNC (via filament repeats 17-18, 20-21 and 24). Interacts with GAPDH. Interacts with SUMO3; the interaction sumoylates efficiently USP25. Interacts with SUMO2; the interaction sumoylates efficiently USP25. Interacts with SUMO1; the interaction only weakly sumoylates USP25. Interacts with SYK; phosphorylates USP25 and regulates USP25 intracellular levels.</text>
</comment>
<evidence type="ECO:0000256" key="19">
    <source>
        <dbReference type="ARBA" id="ARBA00071638"/>
    </source>
</evidence>
<evidence type="ECO:0000256" key="20">
    <source>
        <dbReference type="ARBA" id="ARBA00075172"/>
    </source>
</evidence>
<organism evidence="25 26">
    <name type="scientific">Scophthalmus maximus</name>
    <name type="common">Turbot</name>
    <name type="synonym">Psetta maxima</name>
    <dbReference type="NCBI Taxonomy" id="52904"/>
    <lineage>
        <taxon>Eukaryota</taxon>
        <taxon>Metazoa</taxon>
        <taxon>Chordata</taxon>
        <taxon>Craniata</taxon>
        <taxon>Vertebrata</taxon>
        <taxon>Euteleostomi</taxon>
        <taxon>Actinopterygii</taxon>
        <taxon>Neopterygii</taxon>
        <taxon>Teleostei</taxon>
        <taxon>Neoteleostei</taxon>
        <taxon>Acanthomorphata</taxon>
        <taxon>Carangaria</taxon>
        <taxon>Pleuronectiformes</taxon>
        <taxon>Pleuronectoidei</taxon>
        <taxon>Scophthalmidae</taxon>
        <taxon>Scophthalmus</taxon>
    </lineage>
</organism>
<feature type="compositionally biased region" description="Low complexity" evidence="23">
    <location>
        <begin position="490"/>
        <end position="503"/>
    </location>
</feature>
<evidence type="ECO:0000256" key="14">
    <source>
        <dbReference type="ARBA" id="ARBA00022843"/>
    </source>
</evidence>
<feature type="compositionally biased region" description="Basic and acidic residues" evidence="23">
    <location>
        <begin position="759"/>
        <end position="784"/>
    </location>
</feature>
<dbReference type="GO" id="GO:0016579">
    <property type="term" value="P:protein deubiquitination"/>
    <property type="evidence" value="ECO:0007669"/>
    <property type="project" value="InterPro"/>
</dbReference>
<dbReference type="InterPro" id="IPR003903">
    <property type="entry name" value="UIM_dom"/>
</dbReference>
<dbReference type="GO" id="GO:0006508">
    <property type="term" value="P:proteolysis"/>
    <property type="evidence" value="ECO:0007669"/>
    <property type="project" value="UniProtKB-KW"/>
</dbReference>
<reference evidence="25" key="2">
    <citation type="submission" date="2025-08" db="UniProtKB">
        <authorList>
            <consortium name="Ensembl"/>
        </authorList>
    </citation>
    <scope>IDENTIFICATION</scope>
</reference>
<accession>A0A8D3DF05</accession>
<evidence type="ECO:0000256" key="3">
    <source>
        <dbReference type="ARBA" id="ARBA00004496"/>
    </source>
</evidence>
<keyword evidence="15" id="KW-0175">Coiled coil</keyword>
<dbReference type="Ensembl" id="ENSSMAT00000053976.1">
    <property type="protein sequence ID" value="ENSSMAP00000058114.1"/>
    <property type="gene ID" value="ENSSMAG00000002366.2"/>
</dbReference>
<evidence type="ECO:0000256" key="9">
    <source>
        <dbReference type="ARBA" id="ARBA00022670"/>
    </source>
</evidence>
<evidence type="ECO:0000256" key="5">
    <source>
        <dbReference type="ARBA" id="ARBA00012759"/>
    </source>
</evidence>
<feature type="domain" description="USP" evidence="24">
    <location>
        <begin position="159"/>
        <end position="648"/>
    </location>
</feature>
<evidence type="ECO:0000256" key="7">
    <source>
        <dbReference type="ARBA" id="ARBA00022499"/>
    </source>
</evidence>
<dbReference type="Proteomes" id="UP000694558">
    <property type="component" value="Chromosome 4"/>
</dbReference>
<sequence>SLLNFHQQTLLNQLREITGTTDVQLLQQALQVSNGDLAEAVAFLTEKNAKVPKQDETTYYQTSQVASDRYISVGSQADTNVIDLTGDDKDDLQRAIALSLEESSRAFRETGITDEEQAISRVLEASIAENKASLKRTHTEVWRDSPNPHDRKRIDSCPVGLKNVGNTCWFSAVIQSLFNLLEFQRLVLNYSPPARVHDLPRNQKEHRNLPFMQELRHLFSLMVGSKRKYVDPSRAVDILKDAFKSSESQQQDVSEFTHKLLDWLEDAFQMKAEEDREGEKPKNPMVELFYGRFLAVGVLEGKKFENTEMFGQYPLQVNGFKDLHECLEAAMIEGEIESLHSAENSARSGQEHWFTELPPVLTFELSRFEFNQALGRPEKIHNKLEFPSMLYMDRYMDRNRDITRIKREEIRRLKEHLTLLQQRLERYLSYGSGPKRFPLADVLQYAMEFASSKPVCTSPVEDIDSSVPPGGTAGQPLPPPSGGSEEDINSGAASVSTTAPTAAQQRVPIHKPFTQSRLPPDLPMHPAPRHITEEELRVLEGCLHRWRNEVENDTRDLQGSITRIHRTIELMYSDKSMMQVPYRLHAVLVHEGQANAGHYWAYIYDPHQRCWMKYNDISVTKSSWEELVRDSFGGYRNASAYCLMYINDKKPFLIEEEFDKETGQILSGMDKLPPDLKQYVKEDNELFDKEVVEWNTLQAHKAQQEKLALATAAAAALAASSTSTTSSSPQPMSIESSPPDNTVPQQDPEYMEQPSPTNDSKHLQEDTERAISRAAEEQDERSPEAVKTTQSSECSFVSNPSTPPPELVMEDESPGQRTIEVAIPNVGTFVIESEEGGYDDEAMMTPNMQGIIMAIGKSSSVYEKNGPEAAFFKAIKLEYARLLRFAKEDTPPENDYRLQHIIVYLIQNQAPKKILERTLLTQFADRNLAFDERCKSIMNVARAKLDLIRPEEVNMDEYEMWHQDYRNFRETTVFMMTGFELFQKTNYVEALMYLIYSYQYNKELLSKGLYRGHDEEPLGHYRRECLLKLNEQAAAMFESGEEPEVTTGLGIMNELVVPCIPLLLVHDAERDLLAVEDMRNRWCSYLGQEMESKLQEKLTDFLPKLLDCSTEIKSFHDPPKLPSYSTLELCERFSRIMAALGRVPVEGR</sequence>
<evidence type="ECO:0000256" key="1">
    <source>
        <dbReference type="ARBA" id="ARBA00000707"/>
    </source>
</evidence>
<comment type="catalytic activity">
    <reaction evidence="1">
        <text>Thiol-dependent hydrolysis of ester, thioester, amide, peptide and isopeptide bonds formed by the C-terminal Gly of ubiquitin (a 76-residue protein attached to proteins as an intracellular targeting signal).</text>
        <dbReference type="EC" id="3.4.19.12"/>
    </reaction>
</comment>
<dbReference type="PROSITE" id="PS00973">
    <property type="entry name" value="USP_2"/>
    <property type="match status" value="1"/>
</dbReference>
<dbReference type="FunFam" id="1.10.8.10:FF:000023">
    <property type="entry name" value="Putative ubiquitin carboxyl-terminal hydrolase 25"/>
    <property type="match status" value="1"/>
</dbReference>
<name>A0A8D3DF05_SCOMX</name>
<evidence type="ECO:0000256" key="16">
    <source>
        <dbReference type="ARBA" id="ARBA00023242"/>
    </source>
</evidence>
<dbReference type="PROSITE" id="PS00972">
    <property type="entry name" value="USP_1"/>
    <property type="match status" value="1"/>
</dbReference>
<dbReference type="InterPro" id="IPR028889">
    <property type="entry name" value="USP"/>
</dbReference>
<reference evidence="25" key="1">
    <citation type="submission" date="2023-05" db="EMBL/GenBank/DDBJ databases">
        <title>High-quality long-read genome of Scophthalmus maximus.</title>
        <authorList>
            <person name="Lien S."/>
            <person name="Martinez P."/>
        </authorList>
    </citation>
    <scope>NUCLEOTIDE SEQUENCE [LARGE SCALE GENOMIC DNA]</scope>
</reference>